<keyword evidence="7" id="KW-1185">Reference proteome</keyword>
<dbReference type="PROSITE" id="PS50920">
    <property type="entry name" value="SOLCAR"/>
    <property type="match status" value="1"/>
</dbReference>
<dbReference type="OrthoDB" id="18574at2759"/>
<reference evidence="6" key="1">
    <citation type="submission" date="2022-07" db="EMBL/GenBank/DDBJ databases">
        <title>Genome analysis of Parmales, a sister group of diatoms, reveals the evolutionary specialization of diatoms from phago-mixotrophs to photoautotrophs.</title>
        <authorList>
            <person name="Ban H."/>
            <person name="Sato S."/>
            <person name="Yoshikawa S."/>
            <person name="Kazumasa Y."/>
            <person name="Nakamura Y."/>
            <person name="Ichinomiya M."/>
            <person name="Saitoh K."/>
            <person name="Sato N."/>
            <person name="Blanc-Mathieu R."/>
            <person name="Endo H."/>
            <person name="Kuwata A."/>
            <person name="Ogata H."/>
        </authorList>
    </citation>
    <scope>NUCLEOTIDE SEQUENCE</scope>
</reference>
<dbReference type="GO" id="GO:0016020">
    <property type="term" value="C:membrane"/>
    <property type="evidence" value="ECO:0007669"/>
    <property type="project" value="UniProtKB-SubCell"/>
</dbReference>
<feature type="repeat" description="Solcar" evidence="4">
    <location>
        <begin position="28"/>
        <end position="95"/>
    </location>
</feature>
<keyword evidence="2 4" id="KW-0812">Transmembrane</keyword>
<comment type="similarity">
    <text evidence="5">Belongs to the mitochondrial carrier (TC 2.A.29) family.</text>
</comment>
<dbReference type="Proteomes" id="UP001165082">
    <property type="component" value="Unassembled WGS sequence"/>
</dbReference>
<name>A0A9W7A8T3_9STRA</name>
<keyword evidence="3 4" id="KW-0472">Membrane</keyword>
<dbReference type="EMBL" id="BRXZ01002562">
    <property type="protein sequence ID" value="GMH65017.1"/>
    <property type="molecule type" value="Genomic_DNA"/>
</dbReference>
<dbReference type="Gene3D" id="1.50.40.10">
    <property type="entry name" value="Mitochondrial carrier domain"/>
    <property type="match status" value="1"/>
</dbReference>
<keyword evidence="5" id="KW-0813">Transport</keyword>
<proteinExistence type="inferred from homology"/>
<evidence type="ECO:0000256" key="5">
    <source>
        <dbReference type="RuleBase" id="RU000488"/>
    </source>
</evidence>
<evidence type="ECO:0000313" key="7">
    <source>
        <dbReference type="Proteomes" id="UP001165082"/>
    </source>
</evidence>
<dbReference type="Pfam" id="PF00153">
    <property type="entry name" value="Mito_carr"/>
    <property type="match status" value="1"/>
</dbReference>
<comment type="subcellular location">
    <subcellularLocation>
        <location evidence="1">Membrane</location>
        <topology evidence="1">Multi-pass membrane protein</topology>
    </subcellularLocation>
</comment>
<sequence length="95" mass="10133">MGVGVAGRQKKMHHRAKPAVQKVAANRVPAYVDVVAGGVAGLTVRLLTAPLDLIKIRLQLSPTAASTFSTFRGVLKNEGPFAFFKGNIAATYLWV</sequence>
<comment type="caution">
    <text evidence="6">The sequence shown here is derived from an EMBL/GenBank/DDBJ whole genome shotgun (WGS) entry which is preliminary data.</text>
</comment>
<evidence type="ECO:0000313" key="6">
    <source>
        <dbReference type="EMBL" id="GMH65017.1"/>
    </source>
</evidence>
<evidence type="ECO:0000256" key="2">
    <source>
        <dbReference type="ARBA" id="ARBA00022692"/>
    </source>
</evidence>
<evidence type="ECO:0000256" key="1">
    <source>
        <dbReference type="ARBA" id="ARBA00004141"/>
    </source>
</evidence>
<organism evidence="6 7">
    <name type="scientific">Triparma retinervis</name>
    <dbReference type="NCBI Taxonomy" id="2557542"/>
    <lineage>
        <taxon>Eukaryota</taxon>
        <taxon>Sar</taxon>
        <taxon>Stramenopiles</taxon>
        <taxon>Ochrophyta</taxon>
        <taxon>Bolidophyceae</taxon>
        <taxon>Parmales</taxon>
        <taxon>Triparmaceae</taxon>
        <taxon>Triparma</taxon>
    </lineage>
</organism>
<dbReference type="InterPro" id="IPR018108">
    <property type="entry name" value="MCP_transmembrane"/>
</dbReference>
<accession>A0A9W7A8T3</accession>
<feature type="non-terminal residue" evidence="6">
    <location>
        <position position="95"/>
    </location>
</feature>
<evidence type="ECO:0000256" key="4">
    <source>
        <dbReference type="PROSITE-ProRule" id="PRU00282"/>
    </source>
</evidence>
<dbReference type="SUPFAM" id="SSF103506">
    <property type="entry name" value="Mitochondrial carrier"/>
    <property type="match status" value="1"/>
</dbReference>
<dbReference type="AlphaFoldDB" id="A0A9W7A8T3"/>
<protein>
    <submittedName>
        <fullName evidence="6">Uncharacterized protein</fullName>
    </submittedName>
</protein>
<dbReference type="InterPro" id="IPR023395">
    <property type="entry name" value="MCP_dom_sf"/>
</dbReference>
<gene>
    <name evidence="6" type="ORF">TrRE_jg3195</name>
</gene>
<evidence type="ECO:0000256" key="3">
    <source>
        <dbReference type="ARBA" id="ARBA00023136"/>
    </source>
</evidence>